<dbReference type="InterPro" id="IPR036388">
    <property type="entry name" value="WH-like_DNA-bd_sf"/>
</dbReference>
<dbReference type="RefSeq" id="WP_035317678.1">
    <property type="nucleotide sequence ID" value="NZ_CP113524.1"/>
</dbReference>
<keyword evidence="6" id="KW-1185">Reference proteome</keyword>
<dbReference type="Gene3D" id="1.10.10.10">
    <property type="entry name" value="Winged helix-like DNA-binding domain superfamily/Winged helix DNA-binding domain"/>
    <property type="match status" value="1"/>
</dbReference>
<reference evidence="5" key="1">
    <citation type="submission" date="2022-11" db="EMBL/GenBank/DDBJ databases">
        <title>Lacrimispora xylanolytica sy1, complete genome.</title>
        <authorList>
            <person name="Choi S."/>
        </authorList>
    </citation>
    <scope>NUCLEOTIDE SEQUENCE</scope>
    <source>
        <strain evidence="5">Sy1</strain>
    </source>
</reference>
<dbReference type="InterPro" id="IPR036390">
    <property type="entry name" value="WH_DNA-bd_sf"/>
</dbReference>
<keyword evidence="2" id="KW-0238">DNA-binding</keyword>
<evidence type="ECO:0000313" key="6">
    <source>
        <dbReference type="Proteomes" id="UP001163115"/>
    </source>
</evidence>
<proteinExistence type="predicted"/>
<dbReference type="EMBL" id="CP113524">
    <property type="protein sequence ID" value="WAJ24659.1"/>
    <property type="molecule type" value="Genomic_DNA"/>
</dbReference>
<dbReference type="Pfam" id="PF01638">
    <property type="entry name" value="HxlR"/>
    <property type="match status" value="1"/>
</dbReference>
<dbReference type="PANTHER" id="PTHR33204:SF29">
    <property type="entry name" value="TRANSCRIPTIONAL REGULATOR"/>
    <property type="match status" value="1"/>
</dbReference>
<protein>
    <submittedName>
        <fullName evidence="5">Helix-turn-helix domain-containing protein</fullName>
    </submittedName>
</protein>
<keyword evidence="1" id="KW-0805">Transcription regulation</keyword>
<dbReference type="Proteomes" id="UP001163115">
    <property type="component" value="Chromosome"/>
</dbReference>
<organism evidence="5 6">
    <name type="scientific">Lacrimispora xylanolytica</name>
    <dbReference type="NCBI Taxonomy" id="29375"/>
    <lineage>
        <taxon>Bacteria</taxon>
        <taxon>Bacillati</taxon>
        <taxon>Bacillota</taxon>
        <taxon>Clostridia</taxon>
        <taxon>Lachnospirales</taxon>
        <taxon>Lachnospiraceae</taxon>
        <taxon>Lacrimispora</taxon>
    </lineage>
</organism>
<evidence type="ECO:0000256" key="3">
    <source>
        <dbReference type="ARBA" id="ARBA00023163"/>
    </source>
</evidence>
<dbReference type="PANTHER" id="PTHR33204">
    <property type="entry name" value="TRANSCRIPTIONAL REGULATOR, MARR FAMILY"/>
    <property type="match status" value="1"/>
</dbReference>
<sequence>MKIRKEYTCPLELTHDIIRGKWKPIILWTLGKEPLSLARLQREINGITQKMLLEQISELLPFGLITKETFEGYPLKVQYSLTDRGRKLLEAITIMQAIGSDLLTEEDMGNIP</sequence>
<evidence type="ECO:0000313" key="5">
    <source>
        <dbReference type="EMBL" id="WAJ24659.1"/>
    </source>
</evidence>
<feature type="domain" description="HTH hxlR-type" evidence="4">
    <location>
        <begin position="9"/>
        <end position="107"/>
    </location>
</feature>
<accession>A0ABY7AFQ0</accession>
<evidence type="ECO:0000256" key="1">
    <source>
        <dbReference type="ARBA" id="ARBA00023015"/>
    </source>
</evidence>
<evidence type="ECO:0000256" key="2">
    <source>
        <dbReference type="ARBA" id="ARBA00023125"/>
    </source>
</evidence>
<dbReference type="SUPFAM" id="SSF46785">
    <property type="entry name" value="Winged helix' DNA-binding domain"/>
    <property type="match status" value="1"/>
</dbReference>
<dbReference type="PROSITE" id="PS51118">
    <property type="entry name" value="HTH_HXLR"/>
    <property type="match status" value="1"/>
</dbReference>
<dbReference type="InterPro" id="IPR002577">
    <property type="entry name" value="HTH_HxlR"/>
</dbReference>
<keyword evidence="3" id="KW-0804">Transcription</keyword>
<gene>
    <name evidence="5" type="ORF">OW255_03855</name>
</gene>
<evidence type="ECO:0000259" key="4">
    <source>
        <dbReference type="PROSITE" id="PS51118"/>
    </source>
</evidence>
<name>A0ABY7AFQ0_9FIRM</name>